<dbReference type="CDD" id="cd17325">
    <property type="entry name" value="MFS_MdtG_SLC18_like"/>
    <property type="match status" value="1"/>
</dbReference>
<dbReference type="RefSeq" id="WP_236097562.1">
    <property type="nucleotide sequence ID" value="NZ_JAKGUD010000001.1"/>
</dbReference>
<feature type="transmembrane region" description="Helical" evidence="6">
    <location>
        <begin position="76"/>
        <end position="94"/>
    </location>
</feature>
<dbReference type="Proteomes" id="UP001200430">
    <property type="component" value="Unassembled WGS sequence"/>
</dbReference>
<dbReference type="InterPro" id="IPR020846">
    <property type="entry name" value="MFS_dom"/>
</dbReference>
<dbReference type="InterPro" id="IPR036259">
    <property type="entry name" value="MFS_trans_sf"/>
</dbReference>
<proteinExistence type="predicted"/>
<gene>
    <name evidence="8" type="ORF">L2W38_00155</name>
</gene>
<keyword evidence="2" id="KW-1003">Cell membrane</keyword>
<feature type="transmembrane region" description="Helical" evidence="6">
    <location>
        <begin position="336"/>
        <end position="356"/>
    </location>
</feature>
<evidence type="ECO:0000256" key="5">
    <source>
        <dbReference type="ARBA" id="ARBA00023136"/>
    </source>
</evidence>
<sequence>MDSGENKNHVLLVLSFSLFCCMMGVGVISPILPLYAVKMGASGTLLGLVFGAFSMSRLFCSLVSGSMADRLERKTLILFGLSIYTISSLAYLFVESAWHLVAIRFFNGLGSAFVVPVAMSIGSDVSEEGEEGAFFGSLQMALFAGIGAGPLISGLLTDWLGLQAPFLVMTAMTLVALTGIALWLPKGLPVSSSGTGGDLSVYSALLKDPVLRRVYAYRFSTALGRGSMLMFLPLIATELDLSFVRIGIILSTVSIATSLFQKYTGGLADRFPKNRLVLVAGVLSSVTLFSMPLLRTFPALLLGALAFGIGTATGAPSITSLAAIRGRDFGTGRAMGVFNIAFGLGMMSGPILAGYIRDAGILSSPFVPIGIVLLTASSFFILDGPFRAVGISSGREECVSG</sequence>
<accession>A0ABS9EJ44</accession>
<feature type="transmembrane region" description="Helical" evidence="6">
    <location>
        <begin position="276"/>
        <end position="294"/>
    </location>
</feature>
<evidence type="ECO:0000313" key="9">
    <source>
        <dbReference type="Proteomes" id="UP001200430"/>
    </source>
</evidence>
<dbReference type="InterPro" id="IPR011701">
    <property type="entry name" value="MFS"/>
</dbReference>
<evidence type="ECO:0000256" key="2">
    <source>
        <dbReference type="ARBA" id="ARBA00022475"/>
    </source>
</evidence>
<keyword evidence="3 6" id="KW-0812">Transmembrane</keyword>
<evidence type="ECO:0000256" key="1">
    <source>
        <dbReference type="ARBA" id="ARBA00004651"/>
    </source>
</evidence>
<evidence type="ECO:0000256" key="4">
    <source>
        <dbReference type="ARBA" id="ARBA00022989"/>
    </source>
</evidence>
<name>A0ABS9EJ44_9BACT</name>
<feature type="domain" description="Major facilitator superfamily (MFS) profile" evidence="7">
    <location>
        <begin position="10"/>
        <end position="388"/>
    </location>
</feature>
<dbReference type="PANTHER" id="PTHR43124">
    <property type="entry name" value="PURINE EFFLUX PUMP PBUE"/>
    <property type="match status" value="1"/>
</dbReference>
<comment type="caution">
    <text evidence="8">The sequence shown here is derived from an EMBL/GenBank/DDBJ whole genome shotgun (WGS) entry which is preliminary data.</text>
</comment>
<organism evidence="8 9">
    <name type="scientific">Dethiosulfovibrio marinus</name>
    <dbReference type="NCBI Taxonomy" id="133532"/>
    <lineage>
        <taxon>Bacteria</taxon>
        <taxon>Thermotogati</taxon>
        <taxon>Synergistota</taxon>
        <taxon>Synergistia</taxon>
        <taxon>Synergistales</taxon>
        <taxon>Dethiosulfovibrionaceae</taxon>
        <taxon>Dethiosulfovibrio</taxon>
    </lineage>
</organism>
<evidence type="ECO:0000256" key="3">
    <source>
        <dbReference type="ARBA" id="ARBA00022692"/>
    </source>
</evidence>
<comment type="subcellular location">
    <subcellularLocation>
        <location evidence="1">Cell membrane</location>
        <topology evidence="1">Multi-pass membrane protein</topology>
    </subcellularLocation>
</comment>
<keyword evidence="9" id="KW-1185">Reference proteome</keyword>
<dbReference type="Gene3D" id="1.20.1250.20">
    <property type="entry name" value="MFS general substrate transporter like domains"/>
    <property type="match status" value="2"/>
</dbReference>
<feature type="transmembrane region" description="Helical" evidence="6">
    <location>
        <begin position="164"/>
        <end position="184"/>
    </location>
</feature>
<dbReference type="InterPro" id="IPR001958">
    <property type="entry name" value="Tet-R_TetA/multi-R_MdtG-like"/>
</dbReference>
<dbReference type="PANTHER" id="PTHR43124:SF3">
    <property type="entry name" value="CHLORAMPHENICOL EFFLUX PUMP RV0191"/>
    <property type="match status" value="1"/>
</dbReference>
<evidence type="ECO:0000256" key="6">
    <source>
        <dbReference type="SAM" id="Phobius"/>
    </source>
</evidence>
<keyword evidence="5 6" id="KW-0472">Membrane</keyword>
<evidence type="ECO:0000259" key="7">
    <source>
        <dbReference type="PROSITE" id="PS50850"/>
    </source>
</evidence>
<protein>
    <submittedName>
        <fullName evidence="8">MFS transporter</fullName>
    </submittedName>
</protein>
<feature type="transmembrane region" description="Helical" evidence="6">
    <location>
        <begin position="133"/>
        <end position="152"/>
    </location>
</feature>
<feature type="transmembrane region" description="Helical" evidence="6">
    <location>
        <begin position="242"/>
        <end position="264"/>
    </location>
</feature>
<dbReference type="PROSITE" id="PS50850">
    <property type="entry name" value="MFS"/>
    <property type="match status" value="1"/>
</dbReference>
<keyword evidence="4 6" id="KW-1133">Transmembrane helix</keyword>
<evidence type="ECO:0000313" key="8">
    <source>
        <dbReference type="EMBL" id="MCF4141231.1"/>
    </source>
</evidence>
<dbReference type="SUPFAM" id="SSF103473">
    <property type="entry name" value="MFS general substrate transporter"/>
    <property type="match status" value="1"/>
</dbReference>
<dbReference type="Pfam" id="PF07690">
    <property type="entry name" value="MFS_1"/>
    <property type="match status" value="2"/>
</dbReference>
<dbReference type="PRINTS" id="PR01035">
    <property type="entry name" value="TCRTETA"/>
</dbReference>
<dbReference type="EMBL" id="JAKGUD010000001">
    <property type="protein sequence ID" value="MCF4141231.1"/>
    <property type="molecule type" value="Genomic_DNA"/>
</dbReference>
<feature type="transmembrane region" description="Helical" evidence="6">
    <location>
        <begin position="12"/>
        <end position="32"/>
    </location>
</feature>
<dbReference type="InterPro" id="IPR050189">
    <property type="entry name" value="MFS_Efflux_Transporters"/>
</dbReference>
<feature type="transmembrane region" description="Helical" evidence="6">
    <location>
        <begin position="300"/>
        <end position="324"/>
    </location>
</feature>
<reference evidence="8 9" key="1">
    <citation type="submission" date="2022-01" db="EMBL/GenBank/DDBJ databases">
        <title>Dethiosulfovibrio faecalis sp. nov., a novel proteolytic, non-sulfur-reducing bacterium isolated from a marine aquaculture solid waste bioreactor.</title>
        <authorList>
            <person name="Grabowski S."/>
            <person name="Apolinario E."/>
            <person name="Schneider N."/>
            <person name="Marshall C.W."/>
            <person name="Sowers K.R."/>
        </authorList>
    </citation>
    <scope>NUCLEOTIDE SEQUENCE [LARGE SCALE GENOMIC DNA]</scope>
    <source>
        <strain evidence="8 9">DSM 12537</strain>
    </source>
</reference>
<feature type="transmembrane region" description="Helical" evidence="6">
    <location>
        <begin position="44"/>
        <end position="64"/>
    </location>
</feature>
<feature type="transmembrane region" description="Helical" evidence="6">
    <location>
        <begin position="362"/>
        <end position="382"/>
    </location>
</feature>
<feature type="transmembrane region" description="Helical" evidence="6">
    <location>
        <begin position="100"/>
        <end position="121"/>
    </location>
</feature>